<evidence type="ECO:0000313" key="4">
    <source>
        <dbReference type="Proteomes" id="UP001234787"/>
    </source>
</evidence>
<dbReference type="EMBL" id="BSEH01000381">
    <property type="protein sequence ID" value="GLJ58445.1"/>
    <property type="molecule type" value="Genomic_DNA"/>
</dbReference>
<accession>A0AAD3NMP5</accession>
<dbReference type="EMBL" id="BSEH01000494">
    <property type="protein sequence ID" value="GLJ58701.1"/>
    <property type="molecule type" value="Genomic_DNA"/>
</dbReference>
<evidence type="ECO:0000313" key="2">
    <source>
        <dbReference type="EMBL" id="GLJ58445.1"/>
    </source>
</evidence>
<dbReference type="AlphaFoldDB" id="A0AAD3NMP5"/>
<reference evidence="2" key="1">
    <citation type="submission" date="2022-12" db="EMBL/GenBank/DDBJ databases">
        <title>Chromosome-Level Genome Assembly of Japanese Cedar (Cryptomeriajaponica D. Don).</title>
        <authorList>
            <person name="Fujino T."/>
            <person name="Yamaguchi K."/>
            <person name="Yokoyama T."/>
            <person name="Hamanaka T."/>
            <person name="Harazono Y."/>
            <person name="Kamada H."/>
            <person name="Kobayashi W."/>
            <person name="Ujino-Ihara T."/>
            <person name="Uchiyama K."/>
            <person name="Matsumoto A."/>
            <person name="Izuno A."/>
            <person name="Tsumura Y."/>
            <person name="Toyoda A."/>
            <person name="Shigenobu S."/>
            <person name="Moriguchi Y."/>
            <person name="Ueno S."/>
            <person name="Kasahara M."/>
        </authorList>
    </citation>
    <scope>NUCLEOTIDE SEQUENCE</scope>
</reference>
<keyword evidence="4" id="KW-1185">Reference proteome</keyword>
<evidence type="ECO:0000256" key="1">
    <source>
        <dbReference type="SAM" id="MobiDB-lite"/>
    </source>
</evidence>
<comment type="caution">
    <text evidence="2">The sequence shown here is derived from an EMBL/GenBank/DDBJ whole genome shotgun (WGS) entry which is preliminary data.</text>
</comment>
<protein>
    <submittedName>
        <fullName evidence="2">Uncharacterized protein</fullName>
    </submittedName>
</protein>
<gene>
    <name evidence="2" type="ORF">SUGI_1449900</name>
    <name evidence="3" type="ORF">SUGI_1469140</name>
</gene>
<organism evidence="2 4">
    <name type="scientific">Cryptomeria japonica</name>
    <name type="common">Japanese cedar</name>
    <name type="synonym">Cupressus japonica</name>
    <dbReference type="NCBI Taxonomy" id="3369"/>
    <lineage>
        <taxon>Eukaryota</taxon>
        <taxon>Viridiplantae</taxon>
        <taxon>Streptophyta</taxon>
        <taxon>Embryophyta</taxon>
        <taxon>Tracheophyta</taxon>
        <taxon>Spermatophyta</taxon>
        <taxon>Pinopsida</taxon>
        <taxon>Pinidae</taxon>
        <taxon>Conifers II</taxon>
        <taxon>Cupressales</taxon>
        <taxon>Cupressaceae</taxon>
        <taxon>Cryptomeria</taxon>
    </lineage>
</organism>
<proteinExistence type="predicted"/>
<sequence length="184" mass="19809">MVHFGEDPGSDRLDSIHRLEGAGDRRLSGSGIEFRVGWGPGTSIIARHISTASDRLVLKALDLLAKRLFSSPSHSPRRQPVDFVDLGPPAAYLTVADPVPDDPVDPVPDRDPDPYPSPIAKTGAKAETEAKTKVASYREPYTDPPAPVYPVTYSVAYPVAYSVDSVDAVDPVGRELTSLFEEGV</sequence>
<feature type="region of interest" description="Disordered" evidence="1">
    <location>
        <begin position="94"/>
        <end position="141"/>
    </location>
</feature>
<evidence type="ECO:0000313" key="3">
    <source>
        <dbReference type="EMBL" id="GLJ58701.1"/>
    </source>
</evidence>
<dbReference type="Proteomes" id="UP001234787">
    <property type="component" value="Unassembled WGS sequence"/>
</dbReference>
<name>A0AAD3NMP5_CRYJA</name>